<dbReference type="EMBL" id="BAABLV010000019">
    <property type="protein sequence ID" value="GAA4896102.1"/>
    <property type="molecule type" value="Genomic_DNA"/>
</dbReference>
<comment type="cofactor">
    <cofactor evidence="1">
        <name>FAD</name>
        <dbReference type="ChEBI" id="CHEBI:57692"/>
    </cofactor>
</comment>
<keyword evidence="3" id="KW-0274">FAD</keyword>
<dbReference type="Pfam" id="PF00667">
    <property type="entry name" value="FAD_binding_1"/>
    <property type="match status" value="1"/>
</dbReference>
<dbReference type="RefSeq" id="WP_345580502.1">
    <property type="nucleotide sequence ID" value="NZ_BAABLV010000019.1"/>
</dbReference>
<evidence type="ECO:0000256" key="3">
    <source>
        <dbReference type="ARBA" id="ARBA00022827"/>
    </source>
</evidence>
<dbReference type="SUPFAM" id="SSF52343">
    <property type="entry name" value="Ferredoxin reductase-like, C-terminal NADP-linked domain"/>
    <property type="match status" value="1"/>
</dbReference>
<keyword evidence="2" id="KW-0285">Flavoprotein</keyword>
<organism evidence="7 8">
    <name type="scientific">Tessaracoccus lubricantis</name>
    <dbReference type="NCBI Taxonomy" id="545543"/>
    <lineage>
        <taxon>Bacteria</taxon>
        <taxon>Bacillati</taxon>
        <taxon>Actinomycetota</taxon>
        <taxon>Actinomycetes</taxon>
        <taxon>Propionibacteriales</taxon>
        <taxon>Propionibacteriaceae</taxon>
        <taxon>Tessaracoccus</taxon>
    </lineage>
</organism>
<keyword evidence="4" id="KW-0560">Oxidoreductase</keyword>
<dbReference type="Proteomes" id="UP001501521">
    <property type="component" value="Unassembled WGS sequence"/>
</dbReference>
<evidence type="ECO:0000313" key="7">
    <source>
        <dbReference type="EMBL" id="GAA4896102.1"/>
    </source>
</evidence>
<dbReference type="SUPFAM" id="SSF63380">
    <property type="entry name" value="Riboflavin synthase domain-like"/>
    <property type="match status" value="1"/>
</dbReference>
<sequence>MHAQGGQRSAEAFQLLADRYQLAPLPVLDSHEMVDVAHPWGEPKRFLRVALPSTMGYRTGDHLAVLPRNPEPLVHRVAARFGLDPEATITLAAGRRGLPVGIPVSVRQLLAEFLELRFPPSALSVGRLVEHTRDDAERRELTRLAGLEREEFRRQVTAQERSVLDLLEQFPSCALPFEQYLDLLRPMRVRSYSISSSPLVSPHEADLMVSLLDEPHRAGVGTYTGVASEFLQRTEADDVLHGKVVRCQESFRLPDDASVPVILVCAGTGLAPFRAAVADRTVTPGGTLLLYFGCRHPDVDFLHRAELEAADAAGVVSLRATFSRAPQDGMRYVQHRIAREGREVWGLLERGAHVRVCGDGRHMAPDVRAAFRELRRDHAGGSEEDAVAWLHELMTSGRYVEDVWAG</sequence>
<dbReference type="PROSITE" id="PS51384">
    <property type="entry name" value="FAD_FR"/>
    <property type="match status" value="1"/>
</dbReference>
<feature type="domain" description="FAD-binding FR-type" evidence="6">
    <location>
        <begin position="20"/>
        <end position="254"/>
    </location>
</feature>
<reference evidence="8" key="1">
    <citation type="journal article" date="2019" name="Int. J. Syst. Evol. Microbiol.">
        <title>The Global Catalogue of Microorganisms (GCM) 10K type strain sequencing project: providing services to taxonomists for standard genome sequencing and annotation.</title>
        <authorList>
            <consortium name="The Broad Institute Genomics Platform"/>
            <consortium name="The Broad Institute Genome Sequencing Center for Infectious Disease"/>
            <person name="Wu L."/>
            <person name="Ma J."/>
        </authorList>
    </citation>
    <scope>NUCLEOTIDE SEQUENCE [LARGE SCALE GENOMIC DNA]</scope>
    <source>
        <strain evidence="8">JCM 19125</strain>
    </source>
</reference>
<dbReference type="InterPro" id="IPR001709">
    <property type="entry name" value="Flavoprot_Pyr_Nucl_cyt_Rdtase"/>
</dbReference>
<protein>
    <recommendedName>
        <fullName evidence="5">NADPH--hemoprotein reductase</fullName>
        <ecNumber evidence="5">1.6.2.4</ecNumber>
    </recommendedName>
</protein>
<dbReference type="InterPro" id="IPR017927">
    <property type="entry name" value="FAD-bd_FR_type"/>
</dbReference>
<evidence type="ECO:0000256" key="4">
    <source>
        <dbReference type="ARBA" id="ARBA00023002"/>
    </source>
</evidence>
<keyword evidence="8" id="KW-1185">Reference proteome</keyword>
<dbReference type="InterPro" id="IPR039261">
    <property type="entry name" value="FNR_nucleotide-bd"/>
</dbReference>
<dbReference type="EC" id="1.6.2.4" evidence="5"/>
<dbReference type="Pfam" id="PF00175">
    <property type="entry name" value="NAD_binding_1"/>
    <property type="match status" value="1"/>
</dbReference>
<name>A0ABP9F7T8_9ACTN</name>
<dbReference type="Gene3D" id="2.40.30.10">
    <property type="entry name" value="Translation factors"/>
    <property type="match status" value="1"/>
</dbReference>
<evidence type="ECO:0000256" key="5">
    <source>
        <dbReference type="ARBA" id="ARBA00023797"/>
    </source>
</evidence>
<dbReference type="InterPro" id="IPR017938">
    <property type="entry name" value="Riboflavin_synthase-like_b-brl"/>
</dbReference>
<dbReference type="PANTHER" id="PTHR19384">
    <property type="entry name" value="NITRIC OXIDE SYNTHASE-RELATED"/>
    <property type="match status" value="1"/>
</dbReference>
<evidence type="ECO:0000256" key="2">
    <source>
        <dbReference type="ARBA" id="ARBA00022630"/>
    </source>
</evidence>
<evidence type="ECO:0000313" key="8">
    <source>
        <dbReference type="Proteomes" id="UP001501521"/>
    </source>
</evidence>
<accession>A0ABP9F7T8</accession>
<dbReference type="InterPro" id="IPR003097">
    <property type="entry name" value="CysJ-like_FAD-binding"/>
</dbReference>
<dbReference type="InterPro" id="IPR001433">
    <property type="entry name" value="OxRdtase_FAD/NAD-bd"/>
</dbReference>
<evidence type="ECO:0000256" key="1">
    <source>
        <dbReference type="ARBA" id="ARBA00001974"/>
    </source>
</evidence>
<dbReference type="InterPro" id="IPR023173">
    <property type="entry name" value="NADPH_Cyt_P450_Rdtase_alpha"/>
</dbReference>
<dbReference type="Gene3D" id="3.40.50.80">
    <property type="entry name" value="Nucleotide-binding domain of ferredoxin-NADP reductase (FNR) module"/>
    <property type="match status" value="1"/>
</dbReference>
<dbReference type="PRINTS" id="PR00371">
    <property type="entry name" value="FPNCR"/>
</dbReference>
<evidence type="ECO:0000259" key="6">
    <source>
        <dbReference type="PROSITE" id="PS51384"/>
    </source>
</evidence>
<proteinExistence type="predicted"/>
<dbReference type="Gene3D" id="1.20.990.10">
    <property type="entry name" value="NADPH-cytochrome p450 Reductase, Chain A, domain 3"/>
    <property type="match status" value="1"/>
</dbReference>
<comment type="caution">
    <text evidence="7">The sequence shown here is derived from an EMBL/GenBank/DDBJ whole genome shotgun (WGS) entry which is preliminary data.</text>
</comment>
<dbReference type="CDD" id="cd06206">
    <property type="entry name" value="bifunctional_CYPOR"/>
    <property type="match status" value="1"/>
</dbReference>
<gene>
    <name evidence="7" type="ORF">GCM10025789_12230</name>
</gene>
<dbReference type="PANTHER" id="PTHR19384:SF17">
    <property type="entry name" value="NADPH--CYTOCHROME P450 REDUCTASE"/>
    <property type="match status" value="1"/>
</dbReference>